<gene>
    <name evidence="1" type="ORF">FMOSSE_LOCUS14396</name>
</gene>
<dbReference type="Proteomes" id="UP000789375">
    <property type="component" value="Unassembled WGS sequence"/>
</dbReference>
<sequence length="53" mass="6672">KWVTTYEEYINYYPNFWIEKKKSQLNDRLDKEAHDLVKEILEQKDYRQAYISQ</sequence>
<dbReference type="AlphaFoldDB" id="A0A9N9N8K0"/>
<proteinExistence type="predicted"/>
<accession>A0A9N9N8K0</accession>
<reference evidence="1" key="1">
    <citation type="submission" date="2021-06" db="EMBL/GenBank/DDBJ databases">
        <authorList>
            <person name="Kallberg Y."/>
            <person name="Tangrot J."/>
            <person name="Rosling A."/>
        </authorList>
    </citation>
    <scope>NUCLEOTIDE SEQUENCE</scope>
    <source>
        <strain evidence="1">87-6 pot B 2015</strain>
    </source>
</reference>
<feature type="non-terminal residue" evidence="1">
    <location>
        <position position="1"/>
    </location>
</feature>
<keyword evidence="2" id="KW-1185">Reference proteome</keyword>
<evidence type="ECO:0000313" key="1">
    <source>
        <dbReference type="EMBL" id="CAG8712116.1"/>
    </source>
</evidence>
<evidence type="ECO:0000313" key="2">
    <source>
        <dbReference type="Proteomes" id="UP000789375"/>
    </source>
</evidence>
<name>A0A9N9N8K0_FUNMO</name>
<organism evidence="1 2">
    <name type="scientific">Funneliformis mosseae</name>
    <name type="common">Endomycorrhizal fungus</name>
    <name type="synonym">Glomus mosseae</name>
    <dbReference type="NCBI Taxonomy" id="27381"/>
    <lineage>
        <taxon>Eukaryota</taxon>
        <taxon>Fungi</taxon>
        <taxon>Fungi incertae sedis</taxon>
        <taxon>Mucoromycota</taxon>
        <taxon>Glomeromycotina</taxon>
        <taxon>Glomeromycetes</taxon>
        <taxon>Glomerales</taxon>
        <taxon>Glomeraceae</taxon>
        <taxon>Funneliformis</taxon>
    </lineage>
</organism>
<comment type="caution">
    <text evidence="1">The sequence shown here is derived from an EMBL/GenBank/DDBJ whole genome shotgun (WGS) entry which is preliminary data.</text>
</comment>
<protein>
    <submittedName>
        <fullName evidence="1">16428_t:CDS:1</fullName>
    </submittedName>
</protein>
<dbReference type="EMBL" id="CAJVPP010010861">
    <property type="protein sequence ID" value="CAG8712116.1"/>
    <property type="molecule type" value="Genomic_DNA"/>
</dbReference>